<evidence type="ECO:0000313" key="2">
    <source>
        <dbReference type="EMBL" id="CEK95504.1"/>
    </source>
</evidence>
<evidence type="ECO:0000256" key="1">
    <source>
        <dbReference type="SAM" id="MobiDB-lite"/>
    </source>
</evidence>
<organism evidence="3">
    <name type="scientific">Arion vulgaris</name>
    <dbReference type="NCBI Taxonomy" id="1028688"/>
    <lineage>
        <taxon>Eukaryota</taxon>
        <taxon>Metazoa</taxon>
        <taxon>Spiralia</taxon>
        <taxon>Lophotrochozoa</taxon>
        <taxon>Mollusca</taxon>
        <taxon>Gastropoda</taxon>
        <taxon>Heterobranchia</taxon>
        <taxon>Euthyneura</taxon>
        <taxon>Panpulmonata</taxon>
        <taxon>Eupulmonata</taxon>
        <taxon>Stylommatophora</taxon>
        <taxon>Helicina</taxon>
        <taxon>Arionoidea</taxon>
        <taxon>Arionidae</taxon>
        <taxon>Arion</taxon>
    </lineage>
</organism>
<name>A0A0B7BTP1_9EUPU</name>
<sequence length="78" mass="9200">MCRQIKHMRMFQPCISNIYQSTSHILYMKSKDLFLLTSEFLAQNFIKMLTPTGQYKQEELDDPSQTIQEQSTHNNSDP</sequence>
<accession>A0A0B7BTP1</accession>
<dbReference type="EMBL" id="HACG01048639">
    <property type="protein sequence ID" value="CEK95504.1"/>
    <property type="molecule type" value="Transcribed_RNA"/>
</dbReference>
<feature type="region of interest" description="Disordered" evidence="1">
    <location>
        <begin position="56"/>
        <end position="78"/>
    </location>
</feature>
<dbReference type="AlphaFoldDB" id="A0A0B7BTP1"/>
<feature type="compositionally biased region" description="Polar residues" evidence="1">
    <location>
        <begin position="63"/>
        <end position="78"/>
    </location>
</feature>
<protein>
    <submittedName>
        <fullName evidence="3">Uncharacterized protein</fullName>
    </submittedName>
</protein>
<evidence type="ECO:0000313" key="3">
    <source>
        <dbReference type="EMBL" id="CEK95505.1"/>
    </source>
</evidence>
<proteinExistence type="predicted"/>
<dbReference type="EMBL" id="HACG01048640">
    <property type="protein sequence ID" value="CEK95505.1"/>
    <property type="molecule type" value="Transcribed_RNA"/>
</dbReference>
<reference evidence="3" key="1">
    <citation type="submission" date="2014-12" db="EMBL/GenBank/DDBJ databases">
        <title>Insight into the proteome of Arion vulgaris.</title>
        <authorList>
            <person name="Aradska J."/>
            <person name="Bulat T."/>
            <person name="Smidak R."/>
            <person name="Sarate P."/>
            <person name="Gangsoo J."/>
            <person name="Sialana F."/>
            <person name="Bilban M."/>
            <person name="Lubec G."/>
        </authorList>
    </citation>
    <scope>NUCLEOTIDE SEQUENCE</scope>
    <source>
        <tissue evidence="3">Skin</tissue>
    </source>
</reference>
<gene>
    <name evidence="3" type="primary">ORF207353</name>
    <name evidence="2" type="synonym">ORF207346</name>
</gene>